<dbReference type="Gene3D" id="2.160.10.10">
    <property type="entry name" value="Hexapeptide repeat proteins"/>
    <property type="match status" value="1"/>
</dbReference>
<proteinExistence type="predicted"/>
<gene>
    <name evidence="1" type="ORF">JEQ47_14685</name>
</gene>
<evidence type="ECO:0000313" key="2">
    <source>
        <dbReference type="Proteomes" id="UP000602124"/>
    </source>
</evidence>
<dbReference type="CDD" id="cd04645">
    <property type="entry name" value="LbH_gamma_CA_like"/>
    <property type="match status" value="1"/>
</dbReference>
<dbReference type="InterPro" id="IPR011004">
    <property type="entry name" value="Trimer_LpxA-like_sf"/>
</dbReference>
<dbReference type="SUPFAM" id="SSF51161">
    <property type="entry name" value="Trimeric LpxA-like enzymes"/>
    <property type="match status" value="1"/>
</dbReference>
<evidence type="ECO:0000313" key="1">
    <source>
        <dbReference type="EMBL" id="MBJ3785971.1"/>
    </source>
</evidence>
<dbReference type="InterPro" id="IPR050484">
    <property type="entry name" value="Transf_Hexapept/Carb_Anhydrase"/>
</dbReference>
<dbReference type="Proteomes" id="UP000602124">
    <property type="component" value="Unassembled WGS sequence"/>
</dbReference>
<name>A0A934MMR3_9HYPH</name>
<comment type="caution">
    <text evidence="1">The sequence shown here is derived from an EMBL/GenBank/DDBJ whole genome shotgun (WGS) entry which is preliminary data.</text>
</comment>
<accession>A0A934MMR3</accession>
<organism evidence="1 2">
    <name type="scientific">Devosia sediminis</name>
    <dbReference type="NCBI Taxonomy" id="2798801"/>
    <lineage>
        <taxon>Bacteria</taxon>
        <taxon>Pseudomonadati</taxon>
        <taxon>Pseudomonadota</taxon>
        <taxon>Alphaproteobacteria</taxon>
        <taxon>Hyphomicrobiales</taxon>
        <taxon>Devosiaceae</taxon>
        <taxon>Devosia</taxon>
    </lineage>
</organism>
<dbReference type="PANTHER" id="PTHR13061:SF29">
    <property type="entry name" value="GAMMA CARBONIC ANHYDRASE-LIKE 1, MITOCHONDRIAL-RELATED"/>
    <property type="match status" value="1"/>
</dbReference>
<sequence length="184" mass="18663">MPLYALDDIAPRIDPGVGWIAPTAVIVGDVVVGAEVGIWFGVVARGDIETISIGARSNIQENCVLHTDKGFPLTIGENVTVGHAAIVHGCSIGDNTLIGMGATVLNGAVIGKNCLVGANALVTEGKVIPDNSLVVGAPAKIVRQIDSEGEAALAASADRYVANAKRFAAGMAPVADLGPDFEPG</sequence>
<dbReference type="InterPro" id="IPR047324">
    <property type="entry name" value="LbH_gamma_CA-like"/>
</dbReference>
<protein>
    <submittedName>
        <fullName evidence="1">Gamma carbonic anhydrase family protein</fullName>
    </submittedName>
</protein>
<reference evidence="1" key="1">
    <citation type="submission" date="2020-12" db="EMBL/GenBank/DDBJ databases">
        <title>Devosia sp. MSA67 isolated from Mo River.</title>
        <authorList>
            <person name="Ma F."/>
            <person name="Zi Z."/>
        </authorList>
    </citation>
    <scope>NUCLEOTIDE SEQUENCE</scope>
    <source>
        <strain evidence="1">MSA67</strain>
    </source>
</reference>
<dbReference type="RefSeq" id="WP_198877186.1">
    <property type="nucleotide sequence ID" value="NZ_JAEKMH010000003.1"/>
</dbReference>
<dbReference type="EMBL" id="JAEKMH010000003">
    <property type="protein sequence ID" value="MBJ3785971.1"/>
    <property type="molecule type" value="Genomic_DNA"/>
</dbReference>
<keyword evidence="2" id="KW-1185">Reference proteome</keyword>
<dbReference type="Pfam" id="PF00132">
    <property type="entry name" value="Hexapep"/>
    <property type="match status" value="1"/>
</dbReference>
<dbReference type="PANTHER" id="PTHR13061">
    <property type="entry name" value="DYNACTIN SUBUNIT P25"/>
    <property type="match status" value="1"/>
</dbReference>
<dbReference type="AlphaFoldDB" id="A0A934MMR3"/>
<dbReference type="InterPro" id="IPR001451">
    <property type="entry name" value="Hexapep"/>
</dbReference>